<keyword evidence="2" id="KW-0812">Transmembrane</keyword>
<proteinExistence type="predicted"/>
<evidence type="ECO:0000256" key="1">
    <source>
        <dbReference type="SAM" id="MobiDB-lite"/>
    </source>
</evidence>
<feature type="transmembrane region" description="Helical" evidence="2">
    <location>
        <begin position="56"/>
        <end position="73"/>
    </location>
</feature>
<keyword evidence="2" id="KW-1133">Transmembrane helix</keyword>
<evidence type="ECO:0000256" key="2">
    <source>
        <dbReference type="SAM" id="Phobius"/>
    </source>
</evidence>
<feature type="transmembrane region" description="Helical" evidence="2">
    <location>
        <begin position="122"/>
        <end position="144"/>
    </location>
</feature>
<dbReference type="EMBL" id="MU404363">
    <property type="protein sequence ID" value="KAI1608460.1"/>
    <property type="molecule type" value="Genomic_DNA"/>
</dbReference>
<evidence type="ECO:0000313" key="4">
    <source>
        <dbReference type="Proteomes" id="UP001203852"/>
    </source>
</evidence>
<gene>
    <name evidence="3" type="ORF">EDD36DRAFT_469345</name>
</gene>
<accession>A0AAN6DKU4</accession>
<protein>
    <submittedName>
        <fullName evidence="3">Uncharacterized protein</fullName>
    </submittedName>
</protein>
<keyword evidence="2" id="KW-0472">Membrane</keyword>
<keyword evidence="4" id="KW-1185">Reference proteome</keyword>
<feature type="region of interest" description="Disordered" evidence="1">
    <location>
        <begin position="220"/>
        <end position="245"/>
    </location>
</feature>
<name>A0AAN6DKU4_9EURO</name>
<organism evidence="3 4">
    <name type="scientific">Exophiala viscosa</name>
    <dbReference type="NCBI Taxonomy" id="2486360"/>
    <lineage>
        <taxon>Eukaryota</taxon>
        <taxon>Fungi</taxon>
        <taxon>Dikarya</taxon>
        <taxon>Ascomycota</taxon>
        <taxon>Pezizomycotina</taxon>
        <taxon>Eurotiomycetes</taxon>
        <taxon>Chaetothyriomycetidae</taxon>
        <taxon>Chaetothyriales</taxon>
        <taxon>Herpotrichiellaceae</taxon>
        <taxon>Exophiala</taxon>
    </lineage>
</organism>
<dbReference type="Proteomes" id="UP001203852">
    <property type="component" value="Unassembled WGS sequence"/>
</dbReference>
<comment type="caution">
    <text evidence="3">The sequence shown here is derived from an EMBL/GenBank/DDBJ whole genome shotgun (WGS) entry which is preliminary data.</text>
</comment>
<reference evidence="3" key="1">
    <citation type="journal article" date="2022" name="bioRxiv">
        <title>Deciphering the potential niche of two novel black yeast fungi from a biological soil crust based on their genomes, phenotypes, and melanin regulation.</title>
        <authorList>
            <consortium name="DOE Joint Genome Institute"/>
            <person name="Carr E.C."/>
            <person name="Barton Q."/>
            <person name="Grambo S."/>
            <person name="Sullivan M."/>
            <person name="Renfro C.M."/>
            <person name="Kuo A."/>
            <person name="Pangilinan J."/>
            <person name="Lipzen A."/>
            <person name="Keymanesh K."/>
            <person name="Savage E."/>
            <person name="Barry K."/>
            <person name="Grigoriev I.V."/>
            <person name="Riekhof W.R."/>
            <person name="Harris S.S."/>
        </authorList>
    </citation>
    <scope>NUCLEOTIDE SEQUENCE</scope>
    <source>
        <strain evidence="3">JF 03-4F</strain>
    </source>
</reference>
<sequence length="245" mass="28023">MANFNDRDARRFSLSPTVAVRVSNGQGQGVSTYHLPSSLLRKYTNMSNKQGEIDKFDIIAPLGVFSAFVAWLYRPEFIKTYQLRLRGEQYQQLWELARRLEVEELRNQMVDHVQSLPFDDSFISILVSFKPVGLGTTALVAYMWDKVVFEIADKGWAQFTQVAESLWEHIMRNPVSFAPLTKRLMEMLKDAHLAKTQGALEDPATTMNCKFHAHTEKSKLDCPRYQPEPPPKKAKMTIKPKVAAT</sequence>
<evidence type="ECO:0000313" key="3">
    <source>
        <dbReference type="EMBL" id="KAI1608460.1"/>
    </source>
</evidence>
<dbReference type="AlphaFoldDB" id="A0AAN6DKU4"/>